<comment type="caution">
    <text evidence="1">The sequence shown here is derived from an EMBL/GenBank/DDBJ whole genome shotgun (WGS) entry which is preliminary data.</text>
</comment>
<gene>
    <name evidence="1" type="ORF">LCGC14_1424970</name>
</gene>
<dbReference type="AlphaFoldDB" id="A0A0F9MS01"/>
<accession>A0A0F9MS01</accession>
<organism evidence="1">
    <name type="scientific">marine sediment metagenome</name>
    <dbReference type="NCBI Taxonomy" id="412755"/>
    <lineage>
        <taxon>unclassified sequences</taxon>
        <taxon>metagenomes</taxon>
        <taxon>ecological metagenomes</taxon>
    </lineage>
</organism>
<evidence type="ECO:0000313" key="1">
    <source>
        <dbReference type="EMBL" id="KKM71992.1"/>
    </source>
</evidence>
<sequence>MEVHVVIWREWDSMELVGVYSTKEGANTAINNHDDPVSCNIYEFTMELA</sequence>
<name>A0A0F9MS01_9ZZZZ</name>
<proteinExistence type="predicted"/>
<reference evidence="1" key="1">
    <citation type="journal article" date="2015" name="Nature">
        <title>Complex archaea that bridge the gap between prokaryotes and eukaryotes.</title>
        <authorList>
            <person name="Spang A."/>
            <person name="Saw J.H."/>
            <person name="Jorgensen S.L."/>
            <person name="Zaremba-Niedzwiedzka K."/>
            <person name="Martijn J."/>
            <person name="Lind A.E."/>
            <person name="van Eijk R."/>
            <person name="Schleper C."/>
            <person name="Guy L."/>
            <person name="Ettema T.J."/>
        </authorList>
    </citation>
    <scope>NUCLEOTIDE SEQUENCE</scope>
</reference>
<protein>
    <submittedName>
        <fullName evidence="1">Uncharacterized protein</fullName>
    </submittedName>
</protein>
<dbReference type="EMBL" id="LAZR01009543">
    <property type="protein sequence ID" value="KKM71992.1"/>
    <property type="molecule type" value="Genomic_DNA"/>
</dbReference>